<dbReference type="EMBL" id="FWZT01000032">
    <property type="protein sequence ID" value="SMF78190.1"/>
    <property type="molecule type" value="Genomic_DNA"/>
</dbReference>
<dbReference type="AlphaFoldDB" id="A0A1Y6CUK8"/>
<sequence>MYQCTSYGSNPEEYSVLVVSPHSADGKEFFDQFPEIVNHPLIKSHWDLFEQYVEIERDKGADQLAHQLGHQLAQRGISSMVLEWQYPRAIVDGGRILSHCLRPCLPPTLQEQLNDRLLGMHKRSLEKLEELHQVINDRHGFVIDMHTMASFSPMNDGKIETKPVSFEGLRAYCQQFTDAPRTPDNLRLFDVITQDEDAREIAHPRLKKAIIDSLNRASIDFVENDPYCADSAFLMNVHLTRCPAIALDLPKHYVASVDNPMDFSLPDFNVDSIKVERIAKLIAEATKDALTEA</sequence>
<keyword evidence="2" id="KW-1185">Reference proteome</keyword>
<reference evidence="2" key="1">
    <citation type="submission" date="2017-04" db="EMBL/GenBank/DDBJ databases">
        <authorList>
            <person name="Varghese N."/>
            <person name="Submissions S."/>
        </authorList>
    </citation>
    <scope>NUCLEOTIDE SEQUENCE [LARGE SCALE GENOMIC DNA]</scope>
    <source>
        <strain evidence="2">RKEM611</strain>
    </source>
</reference>
<dbReference type="Proteomes" id="UP000192907">
    <property type="component" value="Unassembled WGS sequence"/>
</dbReference>
<dbReference type="OrthoDB" id="5605119at2"/>
<dbReference type="Gene3D" id="3.40.630.40">
    <property type="entry name" value="Zn-dependent exopeptidases"/>
    <property type="match status" value="1"/>
</dbReference>
<gene>
    <name evidence="1" type="ORF">SAMN06296036_13236</name>
</gene>
<name>A0A1Y6CUK8_9BACT</name>
<evidence type="ECO:0000313" key="1">
    <source>
        <dbReference type="EMBL" id="SMF78190.1"/>
    </source>
</evidence>
<accession>A0A1Y6CUK8</accession>
<dbReference type="STRING" id="1513793.SAMN06296036_13236"/>
<evidence type="ECO:0000313" key="2">
    <source>
        <dbReference type="Proteomes" id="UP000192907"/>
    </source>
</evidence>
<evidence type="ECO:0008006" key="3">
    <source>
        <dbReference type="Google" id="ProtNLM"/>
    </source>
</evidence>
<dbReference type="RefSeq" id="WP_132325324.1">
    <property type="nucleotide sequence ID" value="NZ_FWZT01000032.1"/>
</dbReference>
<organism evidence="1 2">
    <name type="scientific">Pseudobacteriovorax antillogorgiicola</name>
    <dbReference type="NCBI Taxonomy" id="1513793"/>
    <lineage>
        <taxon>Bacteria</taxon>
        <taxon>Pseudomonadati</taxon>
        <taxon>Bdellovibrionota</taxon>
        <taxon>Oligoflexia</taxon>
        <taxon>Oligoflexales</taxon>
        <taxon>Pseudobacteriovoracaceae</taxon>
        <taxon>Pseudobacteriovorax</taxon>
    </lineage>
</organism>
<protein>
    <recommendedName>
        <fullName evidence="3">N-formylglutamate amidohydrolase</fullName>
    </recommendedName>
</protein>
<proteinExistence type="predicted"/>